<name>A0ABQ1LQ48_9SPHI</name>
<evidence type="ECO:0000256" key="3">
    <source>
        <dbReference type="ARBA" id="ARBA00022989"/>
    </source>
</evidence>
<dbReference type="InterPro" id="IPR001902">
    <property type="entry name" value="SLC26A/SulP_fam"/>
</dbReference>
<feature type="transmembrane region" description="Helical" evidence="5">
    <location>
        <begin position="175"/>
        <end position="195"/>
    </location>
</feature>
<protein>
    <submittedName>
        <fullName evidence="7">Sulfate permease</fullName>
    </submittedName>
</protein>
<dbReference type="Proteomes" id="UP000597338">
    <property type="component" value="Unassembled WGS sequence"/>
</dbReference>
<dbReference type="RefSeq" id="WP_188749955.1">
    <property type="nucleotide sequence ID" value="NZ_BMIK01000005.1"/>
</dbReference>
<evidence type="ECO:0000256" key="4">
    <source>
        <dbReference type="ARBA" id="ARBA00023136"/>
    </source>
</evidence>
<feature type="domain" description="SLC26A/SulP transporter" evidence="6">
    <location>
        <begin position="17"/>
        <end position="389"/>
    </location>
</feature>
<feature type="transmembrane region" description="Helical" evidence="5">
    <location>
        <begin position="21"/>
        <end position="40"/>
    </location>
</feature>
<feature type="transmembrane region" description="Helical" evidence="5">
    <location>
        <begin position="392"/>
        <end position="423"/>
    </location>
</feature>
<evidence type="ECO:0000256" key="2">
    <source>
        <dbReference type="ARBA" id="ARBA00022692"/>
    </source>
</evidence>
<feature type="transmembrane region" description="Helical" evidence="5">
    <location>
        <begin position="46"/>
        <end position="63"/>
    </location>
</feature>
<organism evidence="7 8">
    <name type="scientific">Parapedobacter defluvii</name>
    <dbReference type="NCBI Taxonomy" id="2045106"/>
    <lineage>
        <taxon>Bacteria</taxon>
        <taxon>Pseudomonadati</taxon>
        <taxon>Bacteroidota</taxon>
        <taxon>Sphingobacteriia</taxon>
        <taxon>Sphingobacteriales</taxon>
        <taxon>Sphingobacteriaceae</taxon>
        <taxon>Parapedobacter</taxon>
    </lineage>
</organism>
<keyword evidence="8" id="KW-1185">Reference proteome</keyword>
<evidence type="ECO:0000256" key="5">
    <source>
        <dbReference type="SAM" id="Phobius"/>
    </source>
</evidence>
<feature type="transmembrane region" description="Helical" evidence="5">
    <location>
        <begin position="202"/>
        <end position="220"/>
    </location>
</feature>
<gene>
    <name evidence="7" type="primary">sulP</name>
    <name evidence="7" type="ORF">GCM10011386_18930</name>
</gene>
<feature type="transmembrane region" description="Helical" evidence="5">
    <location>
        <begin position="118"/>
        <end position="138"/>
    </location>
</feature>
<proteinExistence type="predicted"/>
<evidence type="ECO:0000259" key="6">
    <source>
        <dbReference type="Pfam" id="PF00916"/>
    </source>
</evidence>
<keyword evidence="3 5" id="KW-1133">Transmembrane helix</keyword>
<evidence type="ECO:0000256" key="1">
    <source>
        <dbReference type="ARBA" id="ARBA00004141"/>
    </source>
</evidence>
<feature type="transmembrane region" description="Helical" evidence="5">
    <location>
        <begin position="70"/>
        <end position="88"/>
    </location>
</feature>
<evidence type="ECO:0000313" key="7">
    <source>
        <dbReference type="EMBL" id="GGC27092.1"/>
    </source>
</evidence>
<dbReference type="EMBL" id="BMIK01000005">
    <property type="protein sequence ID" value="GGC27092.1"/>
    <property type="molecule type" value="Genomic_DNA"/>
</dbReference>
<comment type="subcellular location">
    <subcellularLocation>
        <location evidence="1">Membrane</location>
        <topology evidence="1">Multi-pass membrane protein</topology>
    </subcellularLocation>
</comment>
<sequence>MFGTRVSAFLKLSKRDLKYDFPASIVVFLVALPLCLGIAMASGAPLFSGLLTGIIGGIVVASFSGSQLSVSGPAAGLTVIVLGAIQQLGAYETFLLAVVIAGLIQLVLGIIKAGMIGNYFPSAVIIGMLAAIGIIIILKQLPHAVGYDSGFFGEESFSQLNQDNTFSALQKALGAINYGATVICLISLAILIVWPTFKRLRLVPAPLVVVILAVVLGQVFEGTSFALDTKHLVVIPVVQSFGEFLGLFIFPDFTQIFNQEVWVVAFTIAIIASLETLLSVEAVDKIDPFKRNSPTNRELFAQGIGNATSGLLGGIPMTAVIVRSSANVNAGGRTRQSAILHGIWLLLAVITIPQIINLIPLSCLAAILLHTGYKLAKPSAFKQMWHKGLDQFVPFLVTIVAVVFTDLLTGVGVGLLVAMFYILRNNLSNAFEYDIEENEDGAKITFILAEEVTFLNKAAIQKALYALPKRINEIVIDGSQSRFIDKDVIEVIKDFEQHAVSKGKTIELAGIVNRKNVPNIKRFTQAILKNGSPTRPIVKKPSETI</sequence>
<keyword evidence="2 5" id="KW-0812">Transmembrane</keyword>
<dbReference type="InterPro" id="IPR011547">
    <property type="entry name" value="SLC26A/SulP_dom"/>
</dbReference>
<keyword evidence="4 5" id="KW-0472">Membrane</keyword>
<feature type="transmembrane region" description="Helical" evidence="5">
    <location>
        <begin position="300"/>
        <end position="322"/>
    </location>
</feature>
<reference evidence="8" key="1">
    <citation type="journal article" date="2019" name="Int. J. Syst. Evol. Microbiol.">
        <title>The Global Catalogue of Microorganisms (GCM) 10K type strain sequencing project: providing services to taxonomists for standard genome sequencing and annotation.</title>
        <authorList>
            <consortium name="The Broad Institute Genomics Platform"/>
            <consortium name="The Broad Institute Genome Sequencing Center for Infectious Disease"/>
            <person name="Wu L."/>
            <person name="Ma J."/>
        </authorList>
    </citation>
    <scope>NUCLEOTIDE SEQUENCE [LARGE SCALE GENOMIC DNA]</scope>
    <source>
        <strain evidence="8">CGMCC 1.15342</strain>
    </source>
</reference>
<comment type="caution">
    <text evidence="7">The sequence shown here is derived from an EMBL/GenBank/DDBJ whole genome shotgun (WGS) entry which is preliminary data.</text>
</comment>
<dbReference type="Pfam" id="PF00916">
    <property type="entry name" value="Sulfate_transp"/>
    <property type="match status" value="1"/>
</dbReference>
<accession>A0ABQ1LQ48</accession>
<evidence type="ECO:0000313" key="8">
    <source>
        <dbReference type="Proteomes" id="UP000597338"/>
    </source>
</evidence>
<feature type="transmembrane region" description="Helical" evidence="5">
    <location>
        <begin position="262"/>
        <end position="280"/>
    </location>
</feature>
<feature type="transmembrane region" description="Helical" evidence="5">
    <location>
        <begin position="232"/>
        <end position="250"/>
    </location>
</feature>
<feature type="transmembrane region" description="Helical" evidence="5">
    <location>
        <begin position="94"/>
        <end position="111"/>
    </location>
</feature>
<dbReference type="PANTHER" id="PTHR11814">
    <property type="entry name" value="SULFATE TRANSPORTER"/>
    <property type="match status" value="1"/>
</dbReference>
<feature type="transmembrane region" description="Helical" evidence="5">
    <location>
        <begin position="343"/>
        <end position="372"/>
    </location>
</feature>